<feature type="transmembrane region" description="Helical" evidence="2">
    <location>
        <begin position="103"/>
        <end position="122"/>
    </location>
</feature>
<feature type="transmembrane region" description="Helical" evidence="2">
    <location>
        <begin position="69"/>
        <end position="91"/>
    </location>
</feature>
<dbReference type="Proteomes" id="UP001321453">
    <property type="component" value="Unassembled WGS sequence"/>
</dbReference>
<comment type="caution">
    <text evidence="4">The sequence shown here is derived from an EMBL/GenBank/DDBJ whole genome shotgun (WGS) entry which is preliminary data.</text>
</comment>
<organism evidence="4 5">
    <name type="scientific">Cellulomonas edaphi</name>
    <dbReference type="NCBI Taxonomy" id="3053468"/>
    <lineage>
        <taxon>Bacteria</taxon>
        <taxon>Bacillati</taxon>
        <taxon>Actinomycetota</taxon>
        <taxon>Actinomycetes</taxon>
        <taxon>Micrococcales</taxon>
        <taxon>Cellulomonadaceae</taxon>
        <taxon>Cellulomonas</taxon>
    </lineage>
</organism>
<sequence length="225" mass="23469">MSFNRPTKVPRTPTLPQGETVATYGTYLEAQRAVELLAEKSFPVPMLTIVGADLRMVERVTGKLSYPRVASGGFLTGAWFGLFVGLVLTLFSTEEGTSPFLPSIIIGGAFGLLFSVLTYAFARGRRDFTSSSQIVASSYAVLCHPEKAHQARHLLQGIGGVNAGWPPAATAGGVPTPTQPPAVPTQPLGLTKPRLPEDGGSAPAPGPEAPGAPETPTQPPAPPQS</sequence>
<keyword evidence="5" id="KW-1185">Reference proteome</keyword>
<dbReference type="EMBL" id="JAUCGR010000002">
    <property type="protein sequence ID" value="MDM7831897.1"/>
    <property type="molecule type" value="Genomic_DNA"/>
</dbReference>
<feature type="domain" description="General stress protein 17M-like" evidence="3">
    <location>
        <begin position="20"/>
        <end position="101"/>
    </location>
</feature>
<evidence type="ECO:0000256" key="1">
    <source>
        <dbReference type="SAM" id="MobiDB-lite"/>
    </source>
</evidence>
<dbReference type="RefSeq" id="WP_289447305.1">
    <property type="nucleotide sequence ID" value="NZ_JAUCGR010000002.1"/>
</dbReference>
<proteinExistence type="predicted"/>
<dbReference type="InterPro" id="IPR025889">
    <property type="entry name" value="GSP17M-like_dom"/>
</dbReference>
<name>A0ABT7S8E5_9CELL</name>
<protein>
    <recommendedName>
        <fullName evidence="3">General stress protein 17M-like domain-containing protein</fullName>
    </recommendedName>
</protein>
<feature type="region of interest" description="Disordered" evidence="1">
    <location>
        <begin position="166"/>
        <end position="225"/>
    </location>
</feature>
<evidence type="ECO:0000259" key="3">
    <source>
        <dbReference type="Pfam" id="PF11181"/>
    </source>
</evidence>
<keyword evidence="2" id="KW-0812">Transmembrane</keyword>
<feature type="compositionally biased region" description="Pro residues" evidence="1">
    <location>
        <begin position="216"/>
        <end position="225"/>
    </location>
</feature>
<gene>
    <name evidence="4" type="ORF">QRT05_11180</name>
</gene>
<feature type="compositionally biased region" description="Low complexity" evidence="1">
    <location>
        <begin position="166"/>
        <end position="176"/>
    </location>
</feature>
<evidence type="ECO:0000313" key="4">
    <source>
        <dbReference type="EMBL" id="MDM7831897.1"/>
    </source>
</evidence>
<evidence type="ECO:0000313" key="5">
    <source>
        <dbReference type="Proteomes" id="UP001321453"/>
    </source>
</evidence>
<keyword evidence="2" id="KW-0472">Membrane</keyword>
<reference evidence="4 5" key="1">
    <citation type="submission" date="2023-06" db="EMBL/GenBank/DDBJ databases">
        <title>Cellulomonas sp. MW9 Whole genome sequence.</title>
        <authorList>
            <person name="Park S."/>
        </authorList>
    </citation>
    <scope>NUCLEOTIDE SEQUENCE [LARGE SCALE GENOMIC DNA]</scope>
    <source>
        <strain evidence="4 5">MW9</strain>
    </source>
</reference>
<dbReference type="Pfam" id="PF11181">
    <property type="entry name" value="YflT"/>
    <property type="match status" value="1"/>
</dbReference>
<accession>A0ABT7S8E5</accession>
<evidence type="ECO:0000256" key="2">
    <source>
        <dbReference type="SAM" id="Phobius"/>
    </source>
</evidence>
<keyword evidence="2" id="KW-1133">Transmembrane helix</keyword>